<keyword evidence="2" id="KW-1185">Reference proteome</keyword>
<dbReference type="EMBL" id="BAABFL010000422">
    <property type="protein sequence ID" value="GAA4650810.1"/>
    <property type="molecule type" value="Genomic_DNA"/>
</dbReference>
<name>A0ABP8V6Z2_9GAMM</name>
<organism evidence="1 2">
    <name type="scientific">Kistimonas scapharcae</name>
    <dbReference type="NCBI Taxonomy" id="1036133"/>
    <lineage>
        <taxon>Bacteria</taxon>
        <taxon>Pseudomonadati</taxon>
        <taxon>Pseudomonadota</taxon>
        <taxon>Gammaproteobacteria</taxon>
        <taxon>Oceanospirillales</taxon>
        <taxon>Endozoicomonadaceae</taxon>
        <taxon>Kistimonas</taxon>
    </lineage>
</organism>
<protein>
    <submittedName>
        <fullName evidence="1">Uncharacterized protein</fullName>
    </submittedName>
</protein>
<dbReference type="RefSeq" id="WP_345197057.1">
    <property type="nucleotide sequence ID" value="NZ_BAABFL010000422.1"/>
</dbReference>
<dbReference type="Proteomes" id="UP001500604">
    <property type="component" value="Unassembled WGS sequence"/>
</dbReference>
<proteinExistence type="predicted"/>
<reference evidence="2" key="1">
    <citation type="journal article" date="2019" name="Int. J. Syst. Evol. Microbiol.">
        <title>The Global Catalogue of Microorganisms (GCM) 10K type strain sequencing project: providing services to taxonomists for standard genome sequencing and annotation.</title>
        <authorList>
            <consortium name="The Broad Institute Genomics Platform"/>
            <consortium name="The Broad Institute Genome Sequencing Center for Infectious Disease"/>
            <person name="Wu L."/>
            <person name="Ma J."/>
        </authorList>
    </citation>
    <scope>NUCLEOTIDE SEQUENCE [LARGE SCALE GENOMIC DNA]</scope>
    <source>
        <strain evidence="2">JCM 17805</strain>
    </source>
</reference>
<accession>A0ABP8V6Z2</accession>
<gene>
    <name evidence="1" type="ORF">GCM10023116_30930</name>
</gene>
<sequence>MGEKRYFQKTHQSAGDPAAVQIWRCIRELRVFRQQDVVDTGVATGKWISLHVNAWMEAGYLWREPVRQGRYWLVRDTGQLAPTVDVSTGRVFDPNRNEAMPPVTRVWPGPPQASCSVQGKLWRSMRILSQFCRGDLQEATELKAEPCDRYLKALLRAGYFRLMGENAMGYPVYLLTRDTGPMPPTVHNGWKLVWDHNDELVYEM</sequence>
<comment type="caution">
    <text evidence="1">The sequence shown here is derived from an EMBL/GenBank/DDBJ whole genome shotgun (WGS) entry which is preliminary data.</text>
</comment>
<evidence type="ECO:0000313" key="2">
    <source>
        <dbReference type="Proteomes" id="UP001500604"/>
    </source>
</evidence>
<evidence type="ECO:0000313" key="1">
    <source>
        <dbReference type="EMBL" id="GAA4650810.1"/>
    </source>
</evidence>